<dbReference type="Gene3D" id="1.10.10.60">
    <property type="entry name" value="Homeodomain-like"/>
    <property type="match status" value="1"/>
</dbReference>
<dbReference type="Gene3D" id="1.10.357.10">
    <property type="entry name" value="Tetracycline Repressor, domain 2"/>
    <property type="match status" value="1"/>
</dbReference>
<dbReference type="GO" id="GO:0003700">
    <property type="term" value="F:DNA-binding transcription factor activity"/>
    <property type="evidence" value="ECO:0007669"/>
    <property type="project" value="TreeGrafter"/>
</dbReference>
<reference evidence="6 7" key="1">
    <citation type="submission" date="2018-10" db="EMBL/GenBank/DDBJ databases">
        <title>Genomic Encyclopedia of Type Strains, Phase IV (KMG-IV): sequencing the most valuable type-strain genomes for metagenomic binning, comparative biology and taxonomic classification.</title>
        <authorList>
            <person name="Goeker M."/>
        </authorList>
    </citation>
    <scope>NUCLEOTIDE SEQUENCE [LARGE SCALE GENOMIC DNA]</scope>
    <source>
        <strain evidence="6 7">DSM 22653</strain>
    </source>
</reference>
<dbReference type="InterPro" id="IPR050109">
    <property type="entry name" value="HTH-type_TetR-like_transc_reg"/>
</dbReference>
<keyword evidence="3" id="KW-0804">Transcription</keyword>
<evidence type="ECO:0000256" key="3">
    <source>
        <dbReference type="ARBA" id="ARBA00023163"/>
    </source>
</evidence>
<keyword evidence="2 4" id="KW-0238">DNA-binding</keyword>
<dbReference type="PANTHER" id="PTHR30055">
    <property type="entry name" value="HTH-TYPE TRANSCRIPTIONAL REGULATOR RUTR"/>
    <property type="match status" value="1"/>
</dbReference>
<dbReference type="PRINTS" id="PR00455">
    <property type="entry name" value="HTHTETR"/>
</dbReference>
<dbReference type="GO" id="GO:0045892">
    <property type="term" value="P:negative regulation of DNA-templated transcription"/>
    <property type="evidence" value="ECO:0007669"/>
    <property type="project" value="UniProtKB-ARBA"/>
</dbReference>
<evidence type="ECO:0000256" key="4">
    <source>
        <dbReference type="PROSITE-ProRule" id="PRU00335"/>
    </source>
</evidence>
<accession>A0A660L6N4</accession>
<name>A0A660L6N4_9BACL</name>
<keyword evidence="7" id="KW-1185">Reference proteome</keyword>
<dbReference type="RefSeq" id="WP_121443770.1">
    <property type="nucleotide sequence ID" value="NZ_RBIJ01000001.1"/>
</dbReference>
<comment type="caution">
    <text evidence="6">The sequence shown here is derived from an EMBL/GenBank/DDBJ whole genome shotgun (WGS) entry which is preliminary data.</text>
</comment>
<evidence type="ECO:0000313" key="7">
    <source>
        <dbReference type="Proteomes" id="UP000267019"/>
    </source>
</evidence>
<proteinExistence type="predicted"/>
<dbReference type="OrthoDB" id="9785164at2"/>
<dbReference type="PANTHER" id="PTHR30055:SF226">
    <property type="entry name" value="HTH-TYPE TRANSCRIPTIONAL REGULATOR PKSA"/>
    <property type="match status" value="1"/>
</dbReference>
<sequence length="225" mass="25011">MEGNGSTERGTFNGFSYRLGETYAHAGERVQRVLRTALVLFSERGYEGVSMDAIAEASGVAKQTLYNYFPSKEALFREVLAGAVRFLTEKTEETYEAARGLSPAERWRRVLWTKLELLCAHRSLLRLLVRFSSRGRVADLDVQEIFAPYFSLLDRLLASERESGRASFACAVEDVSGCVTDLFAGAVVGGLALAVLRRALQERPPTEREKEALVAFYLRALGFAP</sequence>
<dbReference type="EMBL" id="RBIJ01000001">
    <property type="protein sequence ID" value="RKQ88884.1"/>
    <property type="molecule type" value="Genomic_DNA"/>
</dbReference>
<dbReference type="AlphaFoldDB" id="A0A660L6N4"/>
<protein>
    <submittedName>
        <fullName evidence="6">TetR family transcriptional regulator</fullName>
    </submittedName>
</protein>
<dbReference type="InterPro" id="IPR009057">
    <property type="entry name" value="Homeodomain-like_sf"/>
</dbReference>
<evidence type="ECO:0000256" key="1">
    <source>
        <dbReference type="ARBA" id="ARBA00023015"/>
    </source>
</evidence>
<dbReference type="InterPro" id="IPR001647">
    <property type="entry name" value="HTH_TetR"/>
</dbReference>
<dbReference type="FunFam" id="1.10.10.60:FF:000141">
    <property type="entry name" value="TetR family transcriptional regulator"/>
    <property type="match status" value="1"/>
</dbReference>
<feature type="domain" description="HTH tetR-type" evidence="5">
    <location>
        <begin position="27"/>
        <end position="87"/>
    </location>
</feature>
<evidence type="ECO:0000313" key="6">
    <source>
        <dbReference type="EMBL" id="RKQ88884.1"/>
    </source>
</evidence>
<evidence type="ECO:0000259" key="5">
    <source>
        <dbReference type="PROSITE" id="PS50977"/>
    </source>
</evidence>
<dbReference type="PROSITE" id="PS50977">
    <property type="entry name" value="HTH_TETR_2"/>
    <property type="match status" value="1"/>
</dbReference>
<evidence type="ECO:0000256" key="2">
    <source>
        <dbReference type="ARBA" id="ARBA00023125"/>
    </source>
</evidence>
<dbReference type="Pfam" id="PF00440">
    <property type="entry name" value="TetR_N"/>
    <property type="match status" value="1"/>
</dbReference>
<dbReference type="Proteomes" id="UP000267019">
    <property type="component" value="Unassembled WGS sequence"/>
</dbReference>
<organism evidence="6 7">
    <name type="scientific">Brockia lithotrophica</name>
    <dbReference type="NCBI Taxonomy" id="933949"/>
    <lineage>
        <taxon>Bacteria</taxon>
        <taxon>Bacillati</taxon>
        <taxon>Bacillota</taxon>
        <taxon>Bacilli</taxon>
        <taxon>Bacillales</taxon>
        <taxon>Bacillales Family X. Incertae Sedis</taxon>
        <taxon>Brockia</taxon>
    </lineage>
</organism>
<gene>
    <name evidence="6" type="ORF">C7438_0533</name>
</gene>
<feature type="DNA-binding region" description="H-T-H motif" evidence="4">
    <location>
        <begin position="50"/>
        <end position="69"/>
    </location>
</feature>
<keyword evidence="1" id="KW-0805">Transcription regulation</keyword>
<dbReference type="GO" id="GO:0000976">
    <property type="term" value="F:transcription cis-regulatory region binding"/>
    <property type="evidence" value="ECO:0007669"/>
    <property type="project" value="TreeGrafter"/>
</dbReference>
<dbReference type="SUPFAM" id="SSF46689">
    <property type="entry name" value="Homeodomain-like"/>
    <property type="match status" value="1"/>
</dbReference>